<dbReference type="Pfam" id="PF02627">
    <property type="entry name" value="CMD"/>
    <property type="match status" value="1"/>
</dbReference>
<dbReference type="InterPro" id="IPR003779">
    <property type="entry name" value="CMD-like"/>
</dbReference>
<gene>
    <name evidence="2" type="ORF">SAMN02745775_102106</name>
</gene>
<dbReference type="PANTHER" id="PTHR34846:SF5">
    <property type="entry name" value="CARBOXYMUCONOLACTONE DECARBOXYLASE-LIKE DOMAIN-CONTAINING PROTEIN"/>
    <property type="match status" value="1"/>
</dbReference>
<dbReference type="OrthoDB" id="9801997at2"/>
<dbReference type="RefSeq" id="WP_092957907.1">
    <property type="nucleotide sequence ID" value="NZ_FOSQ01000002.1"/>
</dbReference>
<evidence type="ECO:0000259" key="1">
    <source>
        <dbReference type="Pfam" id="PF02627"/>
    </source>
</evidence>
<keyword evidence="3" id="KW-1185">Reference proteome</keyword>
<dbReference type="PANTHER" id="PTHR34846">
    <property type="entry name" value="4-CARBOXYMUCONOLACTONE DECARBOXYLASE FAMILY PROTEIN (AFU_ORTHOLOGUE AFUA_6G11590)"/>
    <property type="match status" value="1"/>
</dbReference>
<dbReference type="GO" id="GO:0051920">
    <property type="term" value="F:peroxiredoxin activity"/>
    <property type="evidence" value="ECO:0007669"/>
    <property type="project" value="InterPro"/>
</dbReference>
<name>A0A1I3Z4N6_9PROT</name>
<accession>A0A1I3Z4N6</accession>
<feature type="domain" description="Carboxymuconolactone decarboxylase-like" evidence="1">
    <location>
        <begin position="43"/>
        <end position="124"/>
    </location>
</feature>
<reference evidence="2 3" key="1">
    <citation type="submission" date="2016-10" db="EMBL/GenBank/DDBJ databases">
        <authorList>
            <person name="de Groot N.N."/>
        </authorList>
    </citation>
    <scope>NUCLEOTIDE SEQUENCE [LARGE SCALE GENOMIC DNA]</scope>
    <source>
        <strain evidence="2 3">DSM 19981</strain>
    </source>
</reference>
<dbReference type="SUPFAM" id="SSF69118">
    <property type="entry name" value="AhpD-like"/>
    <property type="match status" value="1"/>
</dbReference>
<sequence length="189" mass="20671">MPVPAIAPLSREAMEPRWRAVAETADQVRGESTLIEVLAQAPELLGWYDDGFYAEVFFKGRVERRVKEVLRLSLSTIHGCAFCNKGNTKSALDAGVTPAQIDAIGDIGNPVFDDRDRAVMRLAAEMALPNMQGECTPALQAELRRFFTEAEVVELAMVAAVLTGMAKMLFVFDLVSREATCPIGPNALR</sequence>
<evidence type="ECO:0000313" key="2">
    <source>
        <dbReference type="EMBL" id="SFK38519.1"/>
    </source>
</evidence>
<organism evidence="2 3">
    <name type="scientific">Falsiroseomonas stagni DSM 19981</name>
    <dbReference type="NCBI Taxonomy" id="1123062"/>
    <lineage>
        <taxon>Bacteria</taxon>
        <taxon>Pseudomonadati</taxon>
        <taxon>Pseudomonadota</taxon>
        <taxon>Alphaproteobacteria</taxon>
        <taxon>Acetobacterales</taxon>
        <taxon>Roseomonadaceae</taxon>
        <taxon>Falsiroseomonas</taxon>
    </lineage>
</organism>
<keyword evidence="2" id="KW-0560">Oxidoreductase</keyword>
<dbReference type="AlphaFoldDB" id="A0A1I3Z4N6"/>
<keyword evidence="2" id="KW-0575">Peroxidase</keyword>
<dbReference type="InterPro" id="IPR029032">
    <property type="entry name" value="AhpD-like"/>
</dbReference>
<dbReference type="Gene3D" id="1.20.1290.10">
    <property type="entry name" value="AhpD-like"/>
    <property type="match status" value="1"/>
</dbReference>
<dbReference type="STRING" id="1123062.SAMN02745775_102106"/>
<evidence type="ECO:0000313" key="3">
    <source>
        <dbReference type="Proteomes" id="UP000199473"/>
    </source>
</evidence>
<protein>
    <submittedName>
        <fullName evidence="2">Alkylhydroperoxidase AhpD family core domain-containing protein</fullName>
    </submittedName>
</protein>
<dbReference type="Proteomes" id="UP000199473">
    <property type="component" value="Unassembled WGS sequence"/>
</dbReference>
<proteinExistence type="predicted"/>
<dbReference type="EMBL" id="FOSQ01000002">
    <property type="protein sequence ID" value="SFK38519.1"/>
    <property type="molecule type" value="Genomic_DNA"/>
</dbReference>